<evidence type="ECO:0000256" key="1">
    <source>
        <dbReference type="SAM" id="SignalP"/>
    </source>
</evidence>
<keyword evidence="3" id="KW-1185">Reference proteome</keyword>
<accession>A0ABQ5XVI1</accession>
<dbReference type="EMBL" id="BSOB01000046">
    <property type="protein sequence ID" value="GLQ94393.1"/>
    <property type="molecule type" value="Genomic_DNA"/>
</dbReference>
<feature type="signal peptide" evidence="1">
    <location>
        <begin position="1"/>
        <end position="21"/>
    </location>
</feature>
<protein>
    <submittedName>
        <fullName evidence="2">Uncharacterized protein</fullName>
    </submittedName>
</protein>
<dbReference type="RefSeq" id="WP_284322094.1">
    <property type="nucleotide sequence ID" value="NZ_BSOB01000046.1"/>
</dbReference>
<proteinExistence type="predicted"/>
<dbReference type="Proteomes" id="UP001156670">
    <property type="component" value="Unassembled WGS sequence"/>
</dbReference>
<dbReference type="PROSITE" id="PS51257">
    <property type="entry name" value="PROKAR_LIPOPROTEIN"/>
    <property type="match status" value="1"/>
</dbReference>
<keyword evidence="1" id="KW-0732">Signal</keyword>
<name>A0ABQ5XVI1_9GAMM</name>
<comment type="caution">
    <text evidence="2">The sequence shown here is derived from an EMBL/GenBank/DDBJ whole genome shotgun (WGS) entry which is preliminary data.</text>
</comment>
<reference evidence="3" key="1">
    <citation type="journal article" date="2019" name="Int. J. Syst. Evol. Microbiol.">
        <title>The Global Catalogue of Microorganisms (GCM) 10K type strain sequencing project: providing services to taxonomists for standard genome sequencing and annotation.</title>
        <authorList>
            <consortium name="The Broad Institute Genomics Platform"/>
            <consortium name="The Broad Institute Genome Sequencing Center for Infectious Disease"/>
            <person name="Wu L."/>
            <person name="Ma J."/>
        </authorList>
    </citation>
    <scope>NUCLEOTIDE SEQUENCE [LARGE SCALE GENOMIC DNA]</scope>
    <source>
        <strain evidence="3">NBRC 111980</strain>
    </source>
</reference>
<organism evidence="2 3">
    <name type="scientific">Dyella acidisoli</name>
    <dbReference type="NCBI Taxonomy" id="1867834"/>
    <lineage>
        <taxon>Bacteria</taxon>
        <taxon>Pseudomonadati</taxon>
        <taxon>Pseudomonadota</taxon>
        <taxon>Gammaproteobacteria</taxon>
        <taxon>Lysobacterales</taxon>
        <taxon>Rhodanobacteraceae</taxon>
        <taxon>Dyella</taxon>
    </lineage>
</organism>
<evidence type="ECO:0000313" key="3">
    <source>
        <dbReference type="Proteomes" id="UP001156670"/>
    </source>
</evidence>
<gene>
    <name evidence="2" type="ORF">GCM10007901_33450</name>
</gene>
<sequence>MTKLKIPVALVFLLIACPAMATDCPALDKKGNDEGIRIPGSNAVMVTIGTGRVQFYSAPSDRCEMKGIFVLPREQLTGYGTYGDFTSVMYMNPKSGVDVEGWVKSSRVKYTGYGIGPN</sequence>
<feature type="chain" id="PRO_5046141957" evidence="1">
    <location>
        <begin position="22"/>
        <end position="118"/>
    </location>
</feature>
<evidence type="ECO:0000313" key="2">
    <source>
        <dbReference type="EMBL" id="GLQ94393.1"/>
    </source>
</evidence>